<dbReference type="SUPFAM" id="SSF54637">
    <property type="entry name" value="Thioesterase/thiol ester dehydrase-isomerase"/>
    <property type="match status" value="1"/>
</dbReference>
<evidence type="ECO:0000259" key="2">
    <source>
        <dbReference type="Pfam" id="PF03061"/>
    </source>
</evidence>
<dbReference type="InterPro" id="IPR006683">
    <property type="entry name" value="Thioestr_dom"/>
</dbReference>
<sequence>MTGNLEEGIVRVERDAYAKHLGIKVQEIKPGYARVTMGIMPELLNGVGITHGGAIFSLADFAFAAASNSRGKVAVALDVHISYLKATFEGEVLTAVAMEDNLTKRTGLYRMEVTDGEGQKVAVAEGRVYRKTDSLKKHRSE</sequence>
<evidence type="ECO:0000313" key="4">
    <source>
        <dbReference type="Proteomes" id="UP001329915"/>
    </source>
</evidence>
<dbReference type="EC" id="3.1.2.-" evidence="3"/>
<keyword evidence="4" id="KW-1185">Reference proteome</keyword>
<organism evidence="3 4">
    <name type="scientific">Metallumcola ferriviriculae</name>
    <dbReference type="NCBI Taxonomy" id="3039180"/>
    <lineage>
        <taxon>Bacteria</taxon>
        <taxon>Bacillati</taxon>
        <taxon>Bacillota</taxon>
        <taxon>Clostridia</taxon>
        <taxon>Neomoorellales</taxon>
        <taxon>Desulfitibacteraceae</taxon>
        <taxon>Metallumcola</taxon>
    </lineage>
</organism>
<dbReference type="InterPro" id="IPR003736">
    <property type="entry name" value="PAAI_dom"/>
</dbReference>
<accession>A0AAU0ULX1</accession>
<dbReference type="Gene3D" id="3.10.129.10">
    <property type="entry name" value="Hotdog Thioesterase"/>
    <property type="match status" value="1"/>
</dbReference>
<dbReference type="InterPro" id="IPR029069">
    <property type="entry name" value="HotDog_dom_sf"/>
</dbReference>
<dbReference type="Proteomes" id="UP001329915">
    <property type="component" value="Chromosome"/>
</dbReference>
<dbReference type="KEGG" id="dbc:MFMK1_000996"/>
<dbReference type="NCBIfam" id="TIGR02286">
    <property type="entry name" value="PaaD"/>
    <property type="match status" value="1"/>
</dbReference>
<proteinExistence type="predicted"/>
<dbReference type="AlphaFoldDB" id="A0AAU0ULX1"/>
<evidence type="ECO:0000256" key="1">
    <source>
        <dbReference type="ARBA" id="ARBA00022801"/>
    </source>
</evidence>
<dbReference type="InterPro" id="IPR052723">
    <property type="entry name" value="Acyl-CoA_thioesterase_PaaI"/>
</dbReference>
<dbReference type="NCBIfam" id="TIGR00369">
    <property type="entry name" value="unchar_dom_1"/>
    <property type="match status" value="1"/>
</dbReference>
<protein>
    <submittedName>
        <fullName evidence="3">Hydroxyphenylacetyl-CoA thioesterase PaaI</fullName>
        <ecNumber evidence="3">3.1.2.-</ecNumber>
    </submittedName>
</protein>
<dbReference type="Pfam" id="PF03061">
    <property type="entry name" value="4HBT"/>
    <property type="match status" value="1"/>
</dbReference>
<dbReference type="CDD" id="cd03443">
    <property type="entry name" value="PaaI_thioesterase"/>
    <property type="match status" value="1"/>
</dbReference>
<dbReference type="PANTHER" id="PTHR42856:SF1">
    <property type="entry name" value="ACYL-COENZYME A THIOESTERASE PAAI"/>
    <property type="match status" value="1"/>
</dbReference>
<feature type="domain" description="Thioesterase" evidence="2">
    <location>
        <begin position="48"/>
        <end position="121"/>
    </location>
</feature>
<dbReference type="PANTHER" id="PTHR42856">
    <property type="entry name" value="ACYL-COENZYME A THIOESTERASE PAAI"/>
    <property type="match status" value="1"/>
</dbReference>
<keyword evidence="1 3" id="KW-0378">Hydrolase</keyword>
<dbReference type="EMBL" id="CP121694">
    <property type="protein sequence ID" value="WRO21200.1"/>
    <property type="molecule type" value="Genomic_DNA"/>
</dbReference>
<name>A0AAU0ULX1_9FIRM</name>
<dbReference type="GO" id="GO:0016289">
    <property type="term" value="F:acyl-CoA hydrolase activity"/>
    <property type="evidence" value="ECO:0007669"/>
    <property type="project" value="TreeGrafter"/>
</dbReference>
<reference evidence="3 4" key="1">
    <citation type="submission" date="2023-04" db="EMBL/GenBank/DDBJ databases">
        <authorList>
            <person name="Hsu D."/>
        </authorList>
    </citation>
    <scope>NUCLEOTIDE SEQUENCE [LARGE SCALE GENOMIC DNA]</scope>
    <source>
        <strain evidence="3 4">MK1</strain>
    </source>
</reference>
<dbReference type="InterPro" id="IPR011973">
    <property type="entry name" value="PaaD"/>
</dbReference>
<evidence type="ECO:0000313" key="3">
    <source>
        <dbReference type="EMBL" id="WRO21200.1"/>
    </source>
</evidence>
<gene>
    <name evidence="3" type="primary">paaI</name>
    <name evidence="3" type="ORF">MFMK1_000996</name>
</gene>
<dbReference type="RefSeq" id="WP_366924055.1">
    <property type="nucleotide sequence ID" value="NZ_CP121694.1"/>
</dbReference>